<feature type="transmembrane region" description="Helical" evidence="2">
    <location>
        <begin position="15"/>
        <end position="33"/>
    </location>
</feature>
<keyword evidence="4" id="KW-1185">Reference proteome</keyword>
<evidence type="ECO:0000256" key="1">
    <source>
        <dbReference type="SAM" id="MobiDB-lite"/>
    </source>
</evidence>
<dbReference type="STRING" id="356305.SAMN05421841_4126"/>
<feature type="transmembrane region" description="Helical" evidence="2">
    <location>
        <begin position="79"/>
        <end position="101"/>
    </location>
</feature>
<sequence>MRFKKYFINLLDPKLLVMIFIVLALCVILTMLFSQKAPDFKKKYKSKFYTYVFAFAFVYAIAALLGYNRLFSDDNLYEFIFYQISSLVLGIVHCSLYRSVFNKFDSKKIGTEYLFALVSVMYAVIPFSLIYSFLNGPDLVYLMLGHFMIFFIPTFLNDTFNRAMQIPPKIYKTWQFPENYRELAGVDDEEMRDLVVFTFLMDKDKDASKYSIYRAKGPTRIDFGRLFYSFIMDYNERHTENQIQTEDENGLFSWVFFLQPKWYESTKYIDPDLTLYMNGIEENSVIFCMRTTEVMQGSKKITDRAPDFEFNQETEKKRNNKTEEEPGMISQE</sequence>
<evidence type="ECO:0000313" key="4">
    <source>
        <dbReference type="Proteomes" id="UP000199469"/>
    </source>
</evidence>
<dbReference type="AlphaFoldDB" id="A0A1I0S3F8"/>
<dbReference type="OrthoDB" id="1024052at2"/>
<dbReference type="RefSeq" id="WP_089796020.1">
    <property type="nucleotide sequence ID" value="NZ_FOIU01000005.1"/>
</dbReference>
<keyword evidence="2" id="KW-0472">Membrane</keyword>
<keyword evidence="2" id="KW-0812">Transmembrane</keyword>
<dbReference type="InterPro" id="IPR035177">
    <property type="entry name" value="TssN"/>
</dbReference>
<evidence type="ECO:0000313" key="3">
    <source>
        <dbReference type="EMBL" id="SEW49332.1"/>
    </source>
</evidence>
<feature type="transmembrane region" description="Helical" evidence="2">
    <location>
        <begin position="48"/>
        <end position="67"/>
    </location>
</feature>
<dbReference type="Pfam" id="PF17555">
    <property type="entry name" value="TssN"/>
    <property type="match status" value="1"/>
</dbReference>
<feature type="transmembrane region" description="Helical" evidence="2">
    <location>
        <begin position="113"/>
        <end position="133"/>
    </location>
</feature>
<feature type="region of interest" description="Disordered" evidence="1">
    <location>
        <begin position="302"/>
        <end position="332"/>
    </location>
</feature>
<accession>A0A1I0S3F8</accession>
<gene>
    <name evidence="3" type="ORF">SAMN05421841_4126</name>
</gene>
<dbReference type="EMBL" id="FOIU01000005">
    <property type="protein sequence ID" value="SEW49332.1"/>
    <property type="molecule type" value="Genomic_DNA"/>
</dbReference>
<protein>
    <submittedName>
        <fullName evidence="3">Uncharacterized protein</fullName>
    </submittedName>
</protein>
<proteinExistence type="predicted"/>
<name>A0A1I0S3F8_9FLAO</name>
<evidence type="ECO:0000256" key="2">
    <source>
        <dbReference type="SAM" id="Phobius"/>
    </source>
</evidence>
<feature type="compositionally biased region" description="Basic and acidic residues" evidence="1">
    <location>
        <begin position="302"/>
        <end position="324"/>
    </location>
</feature>
<feature type="transmembrane region" description="Helical" evidence="2">
    <location>
        <begin position="139"/>
        <end position="156"/>
    </location>
</feature>
<dbReference type="Proteomes" id="UP000199469">
    <property type="component" value="Unassembled WGS sequence"/>
</dbReference>
<reference evidence="4" key="1">
    <citation type="submission" date="2016-10" db="EMBL/GenBank/DDBJ databases">
        <authorList>
            <person name="Varghese N."/>
            <person name="Submissions S."/>
        </authorList>
    </citation>
    <scope>NUCLEOTIDE SEQUENCE [LARGE SCALE GENOMIC DNA]</scope>
    <source>
        <strain evidence="4">DSM 17724</strain>
    </source>
</reference>
<organism evidence="3 4">
    <name type="scientific">Chryseobacterium wanjuense</name>
    <dbReference type="NCBI Taxonomy" id="356305"/>
    <lineage>
        <taxon>Bacteria</taxon>
        <taxon>Pseudomonadati</taxon>
        <taxon>Bacteroidota</taxon>
        <taxon>Flavobacteriia</taxon>
        <taxon>Flavobacteriales</taxon>
        <taxon>Weeksellaceae</taxon>
        <taxon>Chryseobacterium group</taxon>
        <taxon>Chryseobacterium</taxon>
    </lineage>
</organism>
<keyword evidence="2" id="KW-1133">Transmembrane helix</keyword>